<keyword evidence="4 10" id="KW-0812">Transmembrane</keyword>
<dbReference type="EC" id="2.3.1.275" evidence="10"/>
<dbReference type="GO" id="GO:0016746">
    <property type="term" value="F:acyltransferase activity"/>
    <property type="evidence" value="ECO:0007669"/>
    <property type="project" value="UniProtKB-KW"/>
</dbReference>
<feature type="transmembrane region" description="Helical" evidence="10">
    <location>
        <begin position="171"/>
        <end position="188"/>
    </location>
</feature>
<keyword evidence="5 10" id="KW-1133">Transmembrane helix</keyword>
<dbReference type="Proteomes" id="UP001312908">
    <property type="component" value="Unassembled WGS sequence"/>
</dbReference>
<gene>
    <name evidence="10" type="primary">plsY</name>
    <name evidence="11" type="ORF">DOFOFD_02440</name>
</gene>
<evidence type="ECO:0000313" key="12">
    <source>
        <dbReference type="Proteomes" id="UP001312908"/>
    </source>
</evidence>
<evidence type="ECO:0000256" key="6">
    <source>
        <dbReference type="ARBA" id="ARBA00023098"/>
    </source>
</evidence>
<evidence type="ECO:0000256" key="2">
    <source>
        <dbReference type="ARBA" id="ARBA00022516"/>
    </source>
</evidence>
<evidence type="ECO:0000256" key="3">
    <source>
        <dbReference type="ARBA" id="ARBA00022679"/>
    </source>
</evidence>
<organism evidence="11 12">
    <name type="scientific">Sorlinia euscelidii</name>
    <dbReference type="NCBI Taxonomy" id="3081148"/>
    <lineage>
        <taxon>Bacteria</taxon>
        <taxon>Pseudomonadati</taxon>
        <taxon>Pseudomonadota</taxon>
        <taxon>Alphaproteobacteria</taxon>
        <taxon>Acetobacterales</taxon>
        <taxon>Acetobacteraceae</taxon>
        <taxon>Sorlinia</taxon>
    </lineage>
</organism>
<comment type="subcellular location">
    <subcellularLocation>
        <location evidence="10">Cell membrane</location>
        <topology evidence="10">Multi-pass membrane protein</topology>
    </subcellularLocation>
</comment>
<keyword evidence="7 10" id="KW-0472">Membrane</keyword>
<feature type="transmembrane region" description="Helical" evidence="10">
    <location>
        <begin position="56"/>
        <end position="78"/>
    </location>
</feature>
<comment type="caution">
    <text evidence="11">The sequence shown here is derived from an EMBL/GenBank/DDBJ whole genome shotgun (WGS) entry which is preliminary data.</text>
</comment>
<comment type="similarity">
    <text evidence="10">Belongs to the PlsY family.</text>
</comment>
<dbReference type="HAMAP" id="MF_01043">
    <property type="entry name" value="PlsY"/>
    <property type="match status" value="1"/>
</dbReference>
<name>A0ABU7TZ99_9PROT</name>
<comment type="subunit">
    <text evidence="10">Probably interacts with PlsX.</text>
</comment>
<evidence type="ECO:0000313" key="11">
    <source>
        <dbReference type="EMBL" id="MEE8657874.1"/>
    </source>
</evidence>
<sequence>MTRDLLLSATIVLSYLCGSIPFGLILTRMGGEGDIRQIGSGNIGATNVLRTGRKGLAALTLLLDGIKGAVPLLILRGLDFSPLQLGLACASVAVVVGHCFPLWLRFRGGKGVATGLGALIALCWPVGCICCLVWLAVARLSHISSAGALAAFAASVILIAPLSMQPLHSPLPLATFIIALIVVIRHAGNIQRLVAGTEKPIDIDAPPQDKIKI</sequence>
<evidence type="ECO:0000256" key="1">
    <source>
        <dbReference type="ARBA" id="ARBA00022475"/>
    </source>
</evidence>
<dbReference type="InterPro" id="IPR003811">
    <property type="entry name" value="G3P_acylTferase_PlsY"/>
</dbReference>
<keyword evidence="6 10" id="KW-0443">Lipid metabolism</keyword>
<evidence type="ECO:0000256" key="7">
    <source>
        <dbReference type="ARBA" id="ARBA00023136"/>
    </source>
</evidence>
<accession>A0ABU7TZ99</accession>
<comment type="catalytic activity">
    <reaction evidence="10">
        <text>an acyl phosphate + sn-glycerol 3-phosphate = a 1-acyl-sn-glycero-3-phosphate + phosphate</text>
        <dbReference type="Rhea" id="RHEA:34075"/>
        <dbReference type="ChEBI" id="CHEBI:43474"/>
        <dbReference type="ChEBI" id="CHEBI:57597"/>
        <dbReference type="ChEBI" id="CHEBI:57970"/>
        <dbReference type="ChEBI" id="CHEBI:59918"/>
        <dbReference type="EC" id="2.3.1.275"/>
    </reaction>
</comment>
<proteinExistence type="inferred from homology"/>
<feature type="transmembrane region" description="Helical" evidence="10">
    <location>
        <begin position="116"/>
        <end position="137"/>
    </location>
</feature>
<keyword evidence="11" id="KW-0012">Acyltransferase</keyword>
<dbReference type="RefSeq" id="WP_394818849.1">
    <property type="nucleotide sequence ID" value="NZ_JAWJZY010000001.1"/>
</dbReference>
<keyword evidence="3 10" id="KW-0808">Transferase</keyword>
<evidence type="ECO:0000256" key="4">
    <source>
        <dbReference type="ARBA" id="ARBA00022692"/>
    </source>
</evidence>
<protein>
    <recommendedName>
        <fullName evidence="10">Glycerol-3-phosphate acyltransferase</fullName>
    </recommendedName>
    <alternativeName>
        <fullName evidence="10">Acyl-PO4 G3P acyltransferase</fullName>
    </alternativeName>
    <alternativeName>
        <fullName evidence="10">Acyl-phosphate--glycerol-3-phosphate acyltransferase</fullName>
    </alternativeName>
    <alternativeName>
        <fullName evidence="10">G3P acyltransferase</fullName>
        <shortName evidence="10">GPAT</shortName>
        <ecNumber evidence="10">2.3.1.275</ecNumber>
    </alternativeName>
    <alternativeName>
        <fullName evidence="10">Lysophosphatidic acid synthase</fullName>
        <shortName evidence="10">LPA synthase</shortName>
    </alternativeName>
</protein>
<feature type="transmembrane region" description="Helical" evidence="10">
    <location>
        <begin position="6"/>
        <end position="26"/>
    </location>
</feature>
<evidence type="ECO:0000256" key="8">
    <source>
        <dbReference type="ARBA" id="ARBA00023209"/>
    </source>
</evidence>
<feature type="transmembrane region" description="Helical" evidence="10">
    <location>
        <begin position="84"/>
        <end position="104"/>
    </location>
</feature>
<evidence type="ECO:0000256" key="9">
    <source>
        <dbReference type="ARBA" id="ARBA00023264"/>
    </source>
</evidence>
<dbReference type="PANTHER" id="PTHR30309:SF0">
    <property type="entry name" value="GLYCEROL-3-PHOSPHATE ACYLTRANSFERASE-RELATED"/>
    <property type="match status" value="1"/>
</dbReference>
<keyword evidence="8 10" id="KW-0594">Phospholipid biosynthesis</keyword>
<evidence type="ECO:0000256" key="10">
    <source>
        <dbReference type="HAMAP-Rule" id="MF_01043"/>
    </source>
</evidence>
<reference evidence="11 12" key="1">
    <citation type="submission" date="2023-10" db="EMBL/GenBank/DDBJ databases">
        <title>Sorlinia euscelidii gen. nov., sp. nov., an acetic acid bacteria isolated from the gut of Euscelidius variegatus emitter.</title>
        <authorList>
            <person name="Michoud G."/>
            <person name="Marasco R."/>
            <person name="Seferji K."/>
            <person name="Gonella E."/>
            <person name="Garuglieri E."/>
            <person name="Alma A."/>
            <person name="Mapelli F."/>
            <person name="Borin S."/>
            <person name="Daffonchio D."/>
            <person name="Crotti E."/>
        </authorList>
    </citation>
    <scope>NUCLEOTIDE SEQUENCE [LARGE SCALE GENOMIC DNA]</scope>
    <source>
        <strain evidence="11 12">EV16P</strain>
    </source>
</reference>
<comment type="function">
    <text evidence="10">Catalyzes the transfer of an acyl group from acyl-phosphate (acyl-PO(4)) to glycerol-3-phosphate (G3P) to form lysophosphatidic acid (LPA). This enzyme utilizes acyl-phosphate as fatty acyl donor, but not acyl-CoA or acyl-ACP.</text>
</comment>
<keyword evidence="9 10" id="KW-1208">Phospholipid metabolism</keyword>
<dbReference type="PANTHER" id="PTHR30309">
    <property type="entry name" value="INNER MEMBRANE PROTEIN YGIH"/>
    <property type="match status" value="1"/>
</dbReference>
<feature type="transmembrane region" description="Helical" evidence="10">
    <location>
        <begin position="143"/>
        <end position="164"/>
    </location>
</feature>
<comment type="pathway">
    <text evidence="10">Lipid metabolism; phospholipid metabolism.</text>
</comment>
<dbReference type="Pfam" id="PF02660">
    <property type="entry name" value="G3P_acyltransf"/>
    <property type="match status" value="1"/>
</dbReference>
<evidence type="ECO:0000256" key="5">
    <source>
        <dbReference type="ARBA" id="ARBA00022989"/>
    </source>
</evidence>
<dbReference type="SMART" id="SM01207">
    <property type="entry name" value="G3P_acyltransf"/>
    <property type="match status" value="1"/>
</dbReference>
<keyword evidence="2 10" id="KW-0444">Lipid biosynthesis</keyword>
<dbReference type="EMBL" id="JAWJZY010000001">
    <property type="protein sequence ID" value="MEE8657874.1"/>
    <property type="molecule type" value="Genomic_DNA"/>
</dbReference>
<dbReference type="NCBIfam" id="TIGR00023">
    <property type="entry name" value="glycerol-3-phosphate 1-O-acyltransferase PlsY"/>
    <property type="match status" value="1"/>
</dbReference>
<keyword evidence="1 10" id="KW-1003">Cell membrane</keyword>
<keyword evidence="12" id="KW-1185">Reference proteome</keyword>